<dbReference type="EMBL" id="CM035419">
    <property type="protein sequence ID" value="KAH7415060.1"/>
    <property type="molecule type" value="Genomic_DNA"/>
</dbReference>
<gene>
    <name evidence="2" type="ORF">KP509_14G025700</name>
</gene>
<comment type="caution">
    <text evidence="2">The sequence shown here is derived from an EMBL/GenBank/DDBJ whole genome shotgun (WGS) entry which is preliminary data.</text>
</comment>
<dbReference type="PANTHER" id="PTHR24148">
    <property type="entry name" value="ANKYRIN REPEAT DOMAIN-CONTAINING PROTEIN 39 HOMOLOG-RELATED"/>
    <property type="match status" value="1"/>
</dbReference>
<organism evidence="2 3">
    <name type="scientific">Ceratopteris richardii</name>
    <name type="common">Triangle waterfern</name>
    <dbReference type="NCBI Taxonomy" id="49495"/>
    <lineage>
        <taxon>Eukaryota</taxon>
        <taxon>Viridiplantae</taxon>
        <taxon>Streptophyta</taxon>
        <taxon>Embryophyta</taxon>
        <taxon>Tracheophyta</taxon>
        <taxon>Polypodiopsida</taxon>
        <taxon>Polypodiidae</taxon>
        <taxon>Polypodiales</taxon>
        <taxon>Pteridineae</taxon>
        <taxon>Pteridaceae</taxon>
        <taxon>Parkerioideae</taxon>
        <taxon>Ceratopteris</taxon>
    </lineage>
</organism>
<evidence type="ECO:0000313" key="2">
    <source>
        <dbReference type="EMBL" id="KAH7415060.1"/>
    </source>
</evidence>
<evidence type="ECO:0000259" key="1">
    <source>
        <dbReference type="Pfam" id="PF06985"/>
    </source>
</evidence>
<keyword evidence="3" id="KW-1185">Reference proteome</keyword>
<reference evidence="2" key="1">
    <citation type="submission" date="2021-08" db="EMBL/GenBank/DDBJ databases">
        <title>WGS assembly of Ceratopteris richardii.</title>
        <authorList>
            <person name="Marchant D.B."/>
            <person name="Chen G."/>
            <person name="Jenkins J."/>
            <person name="Shu S."/>
            <person name="Leebens-Mack J."/>
            <person name="Grimwood J."/>
            <person name="Schmutz J."/>
            <person name="Soltis P."/>
            <person name="Soltis D."/>
            <person name="Chen Z.-H."/>
        </authorList>
    </citation>
    <scope>NUCLEOTIDE SEQUENCE</scope>
    <source>
        <strain evidence="2">Whitten #5841</strain>
        <tissue evidence="2">Leaf</tissue>
    </source>
</reference>
<dbReference type="Proteomes" id="UP000825935">
    <property type="component" value="Chromosome 14"/>
</dbReference>
<protein>
    <recommendedName>
        <fullName evidence="1">Heterokaryon incompatibility domain-containing protein</fullName>
    </recommendedName>
</protein>
<proteinExistence type="predicted"/>
<evidence type="ECO:0000313" key="3">
    <source>
        <dbReference type="Proteomes" id="UP000825935"/>
    </source>
</evidence>
<dbReference type="PANTHER" id="PTHR24148:SF64">
    <property type="entry name" value="HETEROKARYON INCOMPATIBILITY DOMAIN-CONTAINING PROTEIN"/>
    <property type="match status" value="1"/>
</dbReference>
<name>A0A8T2T6E4_CERRI</name>
<dbReference type="OrthoDB" id="5303367at2759"/>
<accession>A0A8T2T6E4</accession>
<dbReference type="InterPro" id="IPR052895">
    <property type="entry name" value="HetReg/Transcr_Mod"/>
</dbReference>
<dbReference type="InterPro" id="IPR010730">
    <property type="entry name" value="HET"/>
</dbReference>
<dbReference type="Pfam" id="PF06985">
    <property type="entry name" value="HET"/>
    <property type="match status" value="1"/>
</dbReference>
<dbReference type="AlphaFoldDB" id="A0A8T2T6E4"/>
<feature type="domain" description="Heterokaryon incompatibility" evidence="1">
    <location>
        <begin position="77"/>
        <end position="228"/>
    </location>
</feature>
<sequence>MESSDENGSIRLPVLPTTQEYSPLSAKLPKNEMKSYVIPKNEPPLRLIDVRRTLERHGGVCFSHPRSWRTDMQWRFHVLSHTWSLRLKNFSEEIGKLASCTGNDKATAYEEGFRKAQLNDDPCYQEFMKLLELLRDDGVDHLWYDMFCINQADNDKQKGEKAAEIPNMACYYRYNMGCYVLMHGVGNGYHLWKPPSRNVWGSTQIELFWKGSPRSVPRWFHRVWTFQEYVFPQRLIFIVEGIRRSTKERLNKLIHQDSPSKILCRCVASPSCFQKVAKLYDSASAEMLSSSSDGPEVLGAVTPSGSVGSSCSKCGTNEPLIRKVTNGQDLYFVSEQAFFLLADLDWGPADPRQRDFFNTLMKLRSLEQNMSSSVTFVVDEVAKRQCTRAEDRVLSILGFLQVDGKCQIRTDMESVEPQLQDLPKKLNVNVLVQLCLASAATGFYESSGISWAPNLRYFVPKYLLFDIPSFPFQINSFKAAEVNLKTAEMPSGQIKLEGFAVQGTIDASPGRSVLFHKYDPLVCYFCRQYVGDPDCSSVLLHQIKQCVLRVGSDCQMLIDIHFMFVRPEARFLHRVAGNDAPWNEYYGYVDPRNRWFYPIGEEEEYEDIEMFEPFSWGFPLHLPHTVCAHSMPSFDVWLLHMGSLNVGKSNQALLICVGNVGTGKGDQLHKLGTIYMSKKDWKNCFSQVDHLREYVLGGFGKNSVRKLWEALPKPWPGKCNCRNFHQVG</sequence>